<gene>
    <name evidence="1" type="ORF">POCTA_138.1.T1880031</name>
</gene>
<dbReference type="Proteomes" id="UP000683925">
    <property type="component" value="Unassembled WGS sequence"/>
</dbReference>
<dbReference type="EMBL" id="CAJJDP010000192">
    <property type="protein sequence ID" value="CAD8214761.1"/>
    <property type="molecule type" value="Genomic_DNA"/>
</dbReference>
<proteinExistence type="predicted"/>
<organism evidence="1 2">
    <name type="scientific">Paramecium octaurelia</name>
    <dbReference type="NCBI Taxonomy" id="43137"/>
    <lineage>
        <taxon>Eukaryota</taxon>
        <taxon>Sar</taxon>
        <taxon>Alveolata</taxon>
        <taxon>Ciliophora</taxon>
        <taxon>Intramacronucleata</taxon>
        <taxon>Oligohymenophorea</taxon>
        <taxon>Peniculida</taxon>
        <taxon>Parameciidae</taxon>
        <taxon>Paramecium</taxon>
    </lineage>
</organism>
<keyword evidence="2" id="KW-1185">Reference proteome</keyword>
<protein>
    <submittedName>
        <fullName evidence="1">Uncharacterized protein</fullName>
    </submittedName>
</protein>
<sequence length="65" mass="7339">MAQNTSLFNNTQNYLGYAISPVRVPLQKLTLDFHYTDCQGMKELSKVNTTLHILTSQISQSHNAL</sequence>
<accession>A0A8S1YMR7</accession>
<evidence type="ECO:0000313" key="2">
    <source>
        <dbReference type="Proteomes" id="UP000683925"/>
    </source>
</evidence>
<dbReference type="AlphaFoldDB" id="A0A8S1YMR7"/>
<evidence type="ECO:0000313" key="1">
    <source>
        <dbReference type="EMBL" id="CAD8214761.1"/>
    </source>
</evidence>
<name>A0A8S1YMR7_PAROT</name>
<comment type="caution">
    <text evidence="1">The sequence shown here is derived from an EMBL/GenBank/DDBJ whole genome shotgun (WGS) entry which is preliminary data.</text>
</comment>
<reference evidence="1" key="1">
    <citation type="submission" date="2021-01" db="EMBL/GenBank/DDBJ databases">
        <authorList>
            <consortium name="Genoscope - CEA"/>
            <person name="William W."/>
        </authorList>
    </citation>
    <scope>NUCLEOTIDE SEQUENCE</scope>
</reference>